<evidence type="ECO:0000313" key="8">
    <source>
        <dbReference type="Proteomes" id="UP000634206"/>
    </source>
</evidence>
<dbReference type="PROSITE" id="PS00211">
    <property type="entry name" value="ABC_TRANSPORTER_1"/>
    <property type="match status" value="1"/>
</dbReference>
<protein>
    <submittedName>
        <fullName evidence="7">ABC transporter ATP-binding protein</fullName>
    </submittedName>
</protein>
<name>A0AAE2SAS3_9BACT</name>
<comment type="caution">
    <text evidence="7">The sequence shown here is derived from an EMBL/GenBank/DDBJ whole genome shotgun (WGS) entry which is preliminary data.</text>
</comment>
<dbReference type="GO" id="GO:0016887">
    <property type="term" value="F:ATP hydrolysis activity"/>
    <property type="evidence" value="ECO:0007669"/>
    <property type="project" value="InterPro"/>
</dbReference>
<dbReference type="RefSeq" id="WP_309489266.1">
    <property type="nucleotide sequence ID" value="NZ_JAENIG010000003.1"/>
</dbReference>
<keyword evidence="4 7" id="KW-0067">ATP-binding</keyword>
<dbReference type="EMBL" id="JAENIG010000003">
    <property type="protein sequence ID" value="MBK1854660.1"/>
    <property type="molecule type" value="Genomic_DNA"/>
</dbReference>
<dbReference type="GO" id="GO:0005524">
    <property type="term" value="F:ATP binding"/>
    <property type="evidence" value="ECO:0007669"/>
    <property type="project" value="UniProtKB-KW"/>
</dbReference>
<dbReference type="SUPFAM" id="SSF52540">
    <property type="entry name" value="P-loop containing nucleoside triphosphate hydrolases"/>
    <property type="match status" value="1"/>
</dbReference>
<evidence type="ECO:0000256" key="5">
    <source>
        <dbReference type="SAM" id="MobiDB-lite"/>
    </source>
</evidence>
<dbReference type="InterPro" id="IPR003593">
    <property type="entry name" value="AAA+_ATPase"/>
</dbReference>
<evidence type="ECO:0000259" key="6">
    <source>
        <dbReference type="PROSITE" id="PS50893"/>
    </source>
</evidence>
<dbReference type="InterPro" id="IPR017871">
    <property type="entry name" value="ABC_transporter-like_CS"/>
</dbReference>
<evidence type="ECO:0000256" key="2">
    <source>
        <dbReference type="ARBA" id="ARBA00022448"/>
    </source>
</evidence>
<feature type="region of interest" description="Disordered" evidence="5">
    <location>
        <begin position="281"/>
        <end position="312"/>
    </location>
</feature>
<comment type="similarity">
    <text evidence="1">Belongs to the ABC transporter superfamily.</text>
</comment>
<dbReference type="Pfam" id="PF00005">
    <property type="entry name" value="ABC_tran"/>
    <property type="match status" value="1"/>
</dbReference>
<dbReference type="SMART" id="SM00382">
    <property type="entry name" value="AAA"/>
    <property type="match status" value="1"/>
</dbReference>
<evidence type="ECO:0000313" key="7">
    <source>
        <dbReference type="EMBL" id="MBK1854660.1"/>
    </source>
</evidence>
<dbReference type="PROSITE" id="PS50893">
    <property type="entry name" value="ABC_TRANSPORTER_2"/>
    <property type="match status" value="1"/>
</dbReference>
<proteinExistence type="inferred from homology"/>
<dbReference type="Proteomes" id="UP000634206">
    <property type="component" value="Unassembled WGS sequence"/>
</dbReference>
<evidence type="ECO:0000256" key="4">
    <source>
        <dbReference type="ARBA" id="ARBA00022840"/>
    </source>
</evidence>
<gene>
    <name evidence="7" type="ORF">JIN83_06795</name>
</gene>
<organism evidence="7 8">
    <name type="scientific">Oceaniferula flava</name>
    <dbReference type="NCBI Taxonomy" id="2800421"/>
    <lineage>
        <taxon>Bacteria</taxon>
        <taxon>Pseudomonadati</taxon>
        <taxon>Verrucomicrobiota</taxon>
        <taxon>Verrucomicrobiia</taxon>
        <taxon>Verrucomicrobiales</taxon>
        <taxon>Verrucomicrobiaceae</taxon>
        <taxon>Oceaniferula</taxon>
    </lineage>
</organism>
<reference evidence="7" key="1">
    <citation type="submission" date="2021-01" db="EMBL/GenBank/DDBJ databases">
        <title>Modified the classification status of verrucomicrobia.</title>
        <authorList>
            <person name="Feng X."/>
        </authorList>
    </citation>
    <scope>NUCLEOTIDE SEQUENCE</scope>
    <source>
        <strain evidence="7">5K15</strain>
    </source>
</reference>
<dbReference type="PANTHER" id="PTHR43335">
    <property type="entry name" value="ABC TRANSPORTER, ATP-BINDING PROTEIN"/>
    <property type="match status" value="1"/>
</dbReference>
<dbReference type="InterPro" id="IPR003439">
    <property type="entry name" value="ABC_transporter-like_ATP-bd"/>
</dbReference>
<keyword evidence="2" id="KW-0813">Transport</keyword>
<accession>A0AAE2SAS3</accession>
<feature type="domain" description="ABC transporter" evidence="6">
    <location>
        <begin position="7"/>
        <end position="241"/>
    </location>
</feature>
<dbReference type="AlphaFoldDB" id="A0AAE2SAS3"/>
<keyword evidence="8" id="KW-1185">Reference proteome</keyword>
<evidence type="ECO:0000256" key="1">
    <source>
        <dbReference type="ARBA" id="ARBA00005417"/>
    </source>
</evidence>
<keyword evidence="3" id="KW-0547">Nucleotide-binding</keyword>
<dbReference type="PANTHER" id="PTHR43335:SF4">
    <property type="entry name" value="ABC TRANSPORTER, ATP-BINDING PROTEIN"/>
    <property type="match status" value="1"/>
</dbReference>
<sequence>MEDTPAVQINHLVKEFASPFRKSKVRAVDDVSLTIMPGEVYGLIGPNGSGKSTTMKALLGLLSPTAGSCYVFGQNSMRTDSRQEIGFLPENPYFYKHLSGEETLKFYGKLCGLRGKLLKERVDEMMDLVSLTDARKRRIGGYSKGMLQRIGLAQALIHDPRLVILDEPTAGVDPVGSRQIRDLIVNLKERGVTVFLCSHLLEQVQEVCDHVGIIFKGKLVKQGRLEDLIAIEDQTEIVVRNATPRALARLRAVIADSENAEFIRMGKPRTTLERLFLEEARLSDEESEPSSDAAVSVEEPVESTSKEGEQDA</sequence>
<evidence type="ECO:0000256" key="3">
    <source>
        <dbReference type="ARBA" id="ARBA00022741"/>
    </source>
</evidence>
<dbReference type="Gene3D" id="3.40.50.300">
    <property type="entry name" value="P-loop containing nucleotide triphosphate hydrolases"/>
    <property type="match status" value="1"/>
</dbReference>
<dbReference type="InterPro" id="IPR027417">
    <property type="entry name" value="P-loop_NTPase"/>
</dbReference>